<dbReference type="RefSeq" id="XP_008616103.1">
    <property type="nucleotide sequence ID" value="XM_008617881.1"/>
</dbReference>
<evidence type="ECO:0008006" key="8">
    <source>
        <dbReference type="Google" id="ProtNLM"/>
    </source>
</evidence>
<protein>
    <recommendedName>
        <fullName evidence="8">GH16 domain-containing protein</fullName>
    </recommendedName>
</protein>
<dbReference type="PANTHER" id="PTHR31361:SF1">
    <property type="entry name" value="BETA-GLUCAN SYNTHESIS-ASSOCIATED PROTEIN KRE6-RELATED"/>
    <property type="match status" value="1"/>
</dbReference>
<dbReference type="SUPFAM" id="SSF49899">
    <property type="entry name" value="Concanavalin A-like lectins/glucanases"/>
    <property type="match status" value="1"/>
</dbReference>
<organism evidence="6 7">
    <name type="scientific">Saprolegnia diclina (strain VS20)</name>
    <dbReference type="NCBI Taxonomy" id="1156394"/>
    <lineage>
        <taxon>Eukaryota</taxon>
        <taxon>Sar</taxon>
        <taxon>Stramenopiles</taxon>
        <taxon>Oomycota</taxon>
        <taxon>Saprolegniomycetes</taxon>
        <taxon>Saprolegniales</taxon>
        <taxon>Saprolegniaceae</taxon>
        <taxon>Saprolegnia</taxon>
    </lineage>
</organism>
<dbReference type="GO" id="GO:0071555">
    <property type="term" value="P:cell wall organization"/>
    <property type="evidence" value="ECO:0007669"/>
    <property type="project" value="UniProtKB-KW"/>
</dbReference>
<evidence type="ECO:0000256" key="4">
    <source>
        <dbReference type="ARBA" id="ARBA00023316"/>
    </source>
</evidence>
<evidence type="ECO:0000256" key="2">
    <source>
        <dbReference type="ARBA" id="ARBA00023136"/>
    </source>
</evidence>
<evidence type="ECO:0000313" key="7">
    <source>
        <dbReference type="Proteomes" id="UP000030762"/>
    </source>
</evidence>
<dbReference type="Pfam" id="PF03935">
    <property type="entry name" value="SKN1_KRE6_Sbg1"/>
    <property type="match status" value="2"/>
</dbReference>
<dbReference type="OrthoDB" id="412647at2759"/>
<dbReference type="GO" id="GO:0006078">
    <property type="term" value="P:(1-&gt;6)-beta-D-glucan biosynthetic process"/>
    <property type="evidence" value="ECO:0007669"/>
    <property type="project" value="TreeGrafter"/>
</dbReference>
<keyword evidence="2" id="KW-0472">Membrane</keyword>
<evidence type="ECO:0000256" key="5">
    <source>
        <dbReference type="SAM" id="SignalP"/>
    </source>
</evidence>
<dbReference type="Gene3D" id="2.60.120.200">
    <property type="match status" value="1"/>
</dbReference>
<dbReference type="Proteomes" id="UP000030762">
    <property type="component" value="Unassembled WGS sequence"/>
</dbReference>
<keyword evidence="3" id="KW-0325">Glycoprotein</keyword>
<proteinExistence type="predicted"/>
<comment type="subcellular location">
    <subcellularLocation>
        <location evidence="1">Membrane</location>
    </subcellularLocation>
</comment>
<dbReference type="PANTHER" id="PTHR31361">
    <property type="entry name" value="BETA-GLUCAN SYNTHESIS-ASSOCIATED PROTEIN KRE6-RELATED"/>
    <property type="match status" value="1"/>
</dbReference>
<feature type="chain" id="PRO_5004569705" description="GH16 domain-containing protein" evidence="5">
    <location>
        <begin position="21"/>
        <end position="420"/>
    </location>
</feature>
<feature type="signal peptide" evidence="5">
    <location>
        <begin position="1"/>
        <end position="20"/>
    </location>
</feature>
<name>T0QAI5_SAPDV</name>
<dbReference type="OMA" id="ETNITYF"/>
<dbReference type="GO" id="GO:0005789">
    <property type="term" value="C:endoplasmic reticulum membrane"/>
    <property type="evidence" value="ECO:0007669"/>
    <property type="project" value="TreeGrafter"/>
</dbReference>
<reference evidence="6 7" key="1">
    <citation type="submission" date="2012-04" db="EMBL/GenBank/DDBJ databases">
        <title>The Genome Sequence of Saprolegnia declina VS20.</title>
        <authorList>
            <consortium name="The Broad Institute Genome Sequencing Platform"/>
            <person name="Russ C."/>
            <person name="Nusbaum C."/>
            <person name="Tyler B."/>
            <person name="van West P."/>
            <person name="Dieguez-Uribeondo J."/>
            <person name="de Bruijn I."/>
            <person name="Tripathy S."/>
            <person name="Jiang R."/>
            <person name="Young S.K."/>
            <person name="Zeng Q."/>
            <person name="Gargeya S."/>
            <person name="Fitzgerald M."/>
            <person name="Haas B."/>
            <person name="Abouelleil A."/>
            <person name="Alvarado L."/>
            <person name="Arachchi H.M."/>
            <person name="Berlin A."/>
            <person name="Chapman S.B."/>
            <person name="Goldberg J."/>
            <person name="Griggs A."/>
            <person name="Gujja S."/>
            <person name="Hansen M."/>
            <person name="Howarth C."/>
            <person name="Imamovic A."/>
            <person name="Larimer J."/>
            <person name="McCowen C."/>
            <person name="Montmayeur A."/>
            <person name="Murphy C."/>
            <person name="Neiman D."/>
            <person name="Pearson M."/>
            <person name="Priest M."/>
            <person name="Roberts A."/>
            <person name="Saif S."/>
            <person name="Shea T."/>
            <person name="Sisk P."/>
            <person name="Sykes S."/>
            <person name="Wortman J."/>
            <person name="Nusbaum C."/>
            <person name="Birren B."/>
        </authorList>
    </citation>
    <scope>NUCLEOTIDE SEQUENCE [LARGE SCALE GENOMIC DNA]</scope>
    <source>
        <strain evidence="6 7">VS20</strain>
    </source>
</reference>
<keyword evidence="7" id="KW-1185">Reference proteome</keyword>
<dbReference type="EMBL" id="JH767175">
    <property type="protein sequence ID" value="EQC30510.1"/>
    <property type="molecule type" value="Genomic_DNA"/>
</dbReference>
<accession>T0QAI5</accession>
<keyword evidence="5" id="KW-0732">Signal</keyword>
<dbReference type="InterPro" id="IPR013320">
    <property type="entry name" value="ConA-like_dom_sf"/>
</dbReference>
<dbReference type="AlphaFoldDB" id="T0QAI5"/>
<gene>
    <name evidence="6" type="ORF">SDRG_11827</name>
</gene>
<sequence>MHCFSRHVRMPLIALSVALALDQNDPTLPTKSGVKTWVDVETPAQFHTMTSSRGDRWDLVMSDEFNLAGRDFTAGHDHLWVALDMPDGVNRAVGTYATENAFTADGAFQIRVDSVETNITYFNVWADVPSWQNKTMYYRAGMVQTWNKFCIQGGFVEIAAKLPGAINPESMNPHVTGKLWNSTLQRSVPVKPLDRIPDLKFYPTWPGLWMMGNLGRALFAASTNRMWPWTYNECDERYRTSQRISACDPNPGYGLHPNMGRGAPELDLVEGGGSDISSSLQLAPGMPEEYRLFPPQIKYEGVNNTDAKGRRGIGSTLCLYGQTCLTPGANMVDIPTSVYAARGHKSWYQGLRYAANNRCTPVEAQRQAYASVAAAQNGTIDDNQFDIKTISAGPAALGHQLQWHVLSRLQWLHRVVPLRP</sequence>
<dbReference type="GO" id="GO:0005886">
    <property type="term" value="C:plasma membrane"/>
    <property type="evidence" value="ECO:0007669"/>
    <property type="project" value="TreeGrafter"/>
</dbReference>
<evidence type="ECO:0000256" key="3">
    <source>
        <dbReference type="ARBA" id="ARBA00023180"/>
    </source>
</evidence>
<dbReference type="VEuPathDB" id="FungiDB:SDRG_11827"/>
<dbReference type="GO" id="GO:0015926">
    <property type="term" value="F:glucosidase activity"/>
    <property type="evidence" value="ECO:0007669"/>
    <property type="project" value="TreeGrafter"/>
</dbReference>
<evidence type="ECO:0000313" key="6">
    <source>
        <dbReference type="EMBL" id="EQC30510.1"/>
    </source>
</evidence>
<dbReference type="GeneID" id="19952554"/>
<keyword evidence="4" id="KW-0961">Cell wall biogenesis/degradation</keyword>
<dbReference type="InterPro" id="IPR005629">
    <property type="entry name" value="Skn1/Kre6/Sbg1"/>
</dbReference>
<dbReference type="InParanoid" id="T0QAI5"/>
<evidence type="ECO:0000256" key="1">
    <source>
        <dbReference type="ARBA" id="ARBA00004370"/>
    </source>
</evidence>